<evidence type="ECO:0000256" key="5">
    <source>
        <dbReference type="PROSITE-ProRule" id="PRU00335"/>
    </source>
</evidence>
<evidence type="ECO:0000256" key="1">
    <source>
        <dbReference type="ARBA" id="ARBA00022491"/>
    </source>
</evidence>
<evidence type="ECO:0000256" key="3">
    <source>
        <dbReference type="ARBA" id="ARBA00023125"/>
    </source>
</evidence>
<feature type="DNA-binding region" description="H-T-H motif" evidence="5">
    <location>
        <begin position="48"/>
        <end position="67"/>
    </location>
</feature>
<dbReference type="SUPFAM" id="SSF46689">
    <property type="entry name" value="Homeodomain-like"/>
    <property type="match status" value="1"/>
</dbReference>
<evidence type="ECO:0000313" key="8">
    <source>
        <dbReference type="EMBL" id="TWI71759.1"/>
    </source>
</evidence>
<dbReference type="GO" id="GO:0003700">
    <property type="term" value="F:DNA-binding transcription factor activity"/>
    <property type="evidence" value="ECO:0007669"/>
    <property type="project" value="TreeGrafter"/>
</dbReference>
<dbReference type="PANTHER" id="PTHR30055:SF226">
    <property type="entry name" value="HTH-TYPE TRANSCRIPTIONAL REGULATOR PKSA"/>
    <property type="match status" value="1"/>
</dbReference>
<dbReference type="PROSITE" id="PS50977">
    <property type="entry name" value="HTH_TETR_2"/>
    <property type="match status" value="1"/>
</dbReference>
<dbReference type="EMBL" id="VLLC01000012">
    <property type="protein sequence ID" value="TWI71759.1"/>
    <property type="molecule type" value="Genomic_DNA"/>
</dbReference>
<dbReference type="Gene3D" id="1.10.357.10">
    <property type="entry name" value="Tetracycline Repressor, domain 2"/>
    <property type="match status" value="1"/>
</dbReference>
<dbReference type="InterPro" id="IPR009057">
    <property type="entry name" value="Homeodomain-like_sf"/>
</dbReference>
<keyword evidence="3 5" id="KW-0238">DNA-binding</keyword>
<feature type="domain" description="HTH tetR-type" evidence="7">
    <location>
        <begin position="25"/>
        <end position="85"/>
    </location>
</feature>
<dbReference type="OrthoDB" id="7618612at2"/>
<feature type="transmembrane region" description="Helical" evidence="6">
    <location>
        <begin position="102"/>
        <end position="129"/>
    </location>
</feature>
<keyword evidence="6" id="KW-1133">Transmembrane helix</keyword>
<reference evidence="8 9" key="1">
    <citation type="submission" date="2019-07" db="EMBL/GenBank/DDBJ databases">
        <title>Genome sequencing of 100 strains of the haloalkaliphilic chemolithoautotrophic sulfur-oxidizing bacterium Thioalkalivibrio.</title>
        <authorList>
            <person name="Muyzer G."/>
        </authorList>
    </citation>
    <scope>NUCLEOTIDE SEQUENCE [LARGE SCALE GENOMIC DNA]</scope>
    <source>
        <strain evidence="8 9">ASO4-4</strain>
    </source>
</reference>
<proteinExistence type="predicted"/>
<comment type="caution">
    <text evidence="8">The sequence shown here is derived from an EMBL/GenBank/DDBJ whole genome shotgun (WGS) entry which is preliminary data.</text>
</comment>
<dbReference type="InterPro" id="IPR039538">
    <property type="entry name" value="BetI_C"/>
</dbReference>
<sequence>MAVFIKQVFNSLLEGKILRKRQNAQERKPVILDAFYDAIREEGIENASVAKVAARADIHPSLVIHYFGTKEQMLMELVDRVLEVYGQLIGRLPKDGPPEQRLLVILSTIWGPSWYGAVALSVVYSFLAIARRNREVARRVDHLYGRYRRFLEREVLAAKNAGIIGAGDVSGAVSALLALSEGSHYFRHHLGDSEEHHRKAMIRAALAILDAGPETLALYEGGFDCGGVDSP</sequence>
<dbReference type="InterPro" id="IPR050109">
    <property type="entry name" value="HTH-type_TetR-like_transc_reg"/>
</dbReference>
<name>A0A562RRM2_9BACT</name>
<dbReference type="PANTHER" id="PTHR30055">
    <property type="entry name" value="HTH-TYPE TRANSCRIPTIONAL REGULATOR RUTR"/>
    <property type="match status" value="1"/>
</dbReference>
<evidence type="ECO:0000256" key="6">
    <source>
        <dbReference type="SAM" id="Phobius"/>
    </source>
</evidence>
<gene>
    <name evidence="8" type="ORF">LZ24_01775</name>
</gene>
<dbReference type="Proteomes" id="UP000318307">
    <property type="component" value="Unassembled WGS sequence"/>
</dbReference>
<dbReference type="InterPro" id="IPR001647">
    <property type="entry name" value="HTH_TetR"/>
</dbReference>
<dbReference type="GO" id="GO:0000976">
    <property type="term" value="F:transcription cis-regulatory region binding"/>
    <property type="evidence" value="ECO:0007669"/>
    <property type="project" value="TreeGrafter"/>
</dbReference>
<evidence type="ECO:0000313" key="9">
    <source>
        <dbReference type="Proteomes" id="UP000318307"/>
    </source>
</evidence>
<evidence type="ECO:0000256" key="4">
    <source>
        <dbReference type="ARBA" id="ARBA00023163"/>
    </source>
</evidence>
<keyword evidence="9" id="KW-1185">Reference proteome</keyword>
<keyword evidence="1" id="KW-0678">Repressor</keyword>
<evidence type="ECO:0000256" key="2">
    <source>
        <dbReference type="ARBA" id="ARBA00023015"/>
    </source>
</evidence>
<keyword evidence="4" id="KW-0804">Transcription</keyword>
<evidence type="ECO:0000259" key="7">
    <source>
        <dbReference type="PROSITE" id="PS50977"/>
    </source>
</evidence>
<keyword evidence="2" id="KW-0805">Transcription regulation</keyword>
<keyword evidence="6" id="KW-0812">Transmembrane</keyword>
<organism evidence="8 9">
    <name type="scientific">Desulfobotulus alkaliphilus</name>
    <dbReference type="NCBI Taxonomy" id="622671"/>
    <lineage>
        <taxon>Bacteria</taxon>
        <taxon>Pseudomonadati</taxon>
        <taxon>Thermodesulfobacteriota</taxon>
        <taxon>Desulfobacteria</taxon>
        <taxon>Desulfobacterales</taxon>
        <taxon>Desulfobacteraceae</taxon>
        <taxon>Desulfobotulus</taxon>
    </lineage>
</organism>
<keyword evidence="6" id="KW-0472">Membrane</keyword>
<dbReference type="InterPro" id="IPR036271">
    <property type="entry name" value="Tet_transcr_reg_TetR-rel_C_sf"/>
</dbReference>
<dbReference type="Pfam" id="PF13977">
    <property type="entry name" value="TetR_C_6"/>
    <property type="match status" value="1"/>
</dbReference>
<dbReference type="SUPFAM" id="SSF48498">
    <property type="entry name" value="Tetracyclin repressor-like, C-terminal domain"/>
    <property type="match status" value="1"/>
</dbReference>
<accession>A0A562RRM2</accession>
<protein>
    <submittedName>
        <fullName evidence="8">TetR family transcriptional regulator</fullName>
    </submittedName>
</protein>
<dbReference type="Pfam" id="PF00440">
    <property type="entry name" value="TetR_N"/>
    <property type="match status" value="1"/>
</dbReference>
<dbReference type="AlphaFoldDB" id="A0A562RRM2"/>